<sequence length="55" mass="6339">MRLLTIKEKIASAFGTPPRYLKSDDCFKSLPDIPELLTLEQKMSPRCTLRVKMLN</sequence>
<name>A0A0N0U6K1_9HYME</name>
<proteinExistence type="predicted"/>
<protein>
    <submittedName>
        <fullName evidence="1">Uncharacterized protein</fullName>
    </submittedName>
</protein>
<dbReference type="EMBL" id="KQ435726">
    <property type="protein sequence ID" value="KOX78151.1"/>
    <property type="molecule type" value="Genomic_DNA"/>
</dbReference>
<dbReference type="AlphaFoldDB" id="A0A0N0U6K1"/>
<organism evidence="1 2">
    <name type="scientific">Melipona quadrifasciata</name>
    <dbReference type="NCBI Taxonomy" id="166423"/>
    <lineage>
        <taxon>Eukaryota</taxon>
        <taxon>Metazoa</taxon>
        <taxon>Ecdysozoa</taxon>
        <taxon>Arthropoda</taxon>
        <taxon>Hexapoda</taxon>
        <taxon>Insecta</taxon>
        <taxon>Pterygota</taxon>
        <taxon>Neoptera</taxon>
        <taxon>Endopterygota</taxon>
        <taxon>Hymenoptera</taxon>
        <taxon>Apocrita</taxon>
        <taxon>Aculeata</taxon>
        <taxon>Apoidea</taxon>
        <taxon>Anthophila</taxon>
        <taxon>Apidae</taxon>
        <taxon>Melipona</taxon>
    </lineage>
</organism>
<evidence type="ECO:0000313" key="2">
    <source>
        <dbReference type="Proteomes" id="UP000053105"/>
    </source>
</evidence>
<gene>
    <name evidence="1" type="ORF">WN51_09510</name>
</gene>
<keyword evidence="2" id="KW-1185">Reference proteome</keyword>
<reference evidence="1 2" key="1">
    <citation type="submission" date="2015-07" db="EMBL/GenBank/DDBJ databases">
        <title>The genome of Melipona quadrifasciata.</title>
        <authorList>
            <person name="Pan H."/>
            <person name="Kapheim K."/>
        </authorList>
    </citation>
    <scope>NUCLEOTIDE SEQUENCE [LARGE SCALE GENOMIC DNA]</scope>
    <source>
        <strain evidence="1">0111107301</strain>
        <tissue evidence="1">Whole body</tissue>
    </source>
</reference>
<evidence type="ECO:0000313" key="1">
    <source>
        <dbReference type="EMBL" id="KOX78151.1"/>
    </source>
</evidence>
<accession>A0A0N0U6K1</accession>
<dbReference type="Proteomes" id="UP000053105">
    <property type="component" value="Unassembled WGS sequence"/>
</dbReference>